<protein>
    <submittedName>
        <fullName evidence="2">Uncharacterized protein</fullName>
    </submittedName>
</protein>
<dbReference type="AlphaFoldDB" id="X0WH19"/>
<keyword evidence="1" id="KW-0472">Membrane</keyword>
<organism evidence="2">
    <name type="scientific">marine sediment metagenome</name>
    <dbReference type="NCBI Taxonomy" id="412755"/>
    <lineage>
        <taxon>unclassified sequences</taxon>
        <taxon>metagenomes</taxon>
        <taxon>ecological metagenomes</taxon>
    </lineage>
</organism>
<evidence type="ECO:0000313" key="2">
    <source>
        <dbReference type="EMBL" id="GAG22492.1"/>
    </source>
</evidence>
<proteinExistence type="predicted"/>
<accession>X0WH19</accession>
<name>X0WH19_9ZZZZ</name>
<sequence length="175" mass="18990">VATIEVKSTLNKNDILQSTKAVKATKSLEPSIVTSFYAGFRPPSILSFVVAYDGPAKMSTVYNWTTEAARELEFSYPVLPPNAEERQLIASPAIDGIYVLGRGFIQYDNFPLGFLTDEINKSHPEAKWVIGTTASGNLLLLFTLLTVAVSGVSGSWLNPIPYLAQFSISGLELGD</sequence>
<evidence type="ECO:0000256" key="1">
    <source>
        <dbReference type="SAM" id="Phobius"/>
    </source>
</evidence>
<feature type="non-terminal residue" evidence="2">
    <location>
        <position position="1"/>
    </location>
</feature>
<reference evidence="2" key="1">
    <citation type="journal article" date="2014" name="Front. Microbiol.">
        <title>High frequency of phylogenetically diverse reductive dehalogenase-homologous genes in deep subseafloor sedimentary metagenomes.</title>
        <authorList>
            <person name="Kawai M."/>
            <person name="Futagami T."/>
            <person name="Toyoda A."/>
            <person name="Takaki Y."/>
            <person name="Nishi S."/>
            <person name="Hori S."/>
            <person name="Arai W."/>
            <person name="Tsubouchi T."/>
            <person name="Morono Y."/>
            <person name="Uchiyama I."/>
            <person name="Ito T."/>
            <person name="Fujiyama A."/>
            <person name="Inagaki F."/>
            <person name="Takami H."/>
        </authorList>
    </citation>
    <scope>NUCLEOTIDE SEQUENCE</scope>
    <source>
        <strain evidence="2">Expedition CK06-06</strain>
    </source>
</reference>
<dbReference type="EMBL" id="BARS01033138">
    <property type="protein sequence ID" value="GAG22492.1"/>
    <property type="molecule type" value="Genomic_DNA"/>
</dbReference>
<gene>
    <name evidence="2" type="ORF">S01H1_51356</name>
</gene>
<comment type="caution">
    <text evidence="2">The sequence shown here is derived from an EMBL/GenBank/DDBJ whole genome shotgun (WGS) entry which is preliminary data.</text>
</comment>
<keyword evidence="1" id="KW-1133">Transmembrane helix</keyword>
<feature type="transmembrane region" description="Helical" evidence="1">
    <location>
        <begin position="138"/>
        <end position="157"/>
    </location>
</feature>
<keyword evidence="1" id="KW-0812">Transmembrane</keyword>